<reference evidence="12 13" key="1">
    <citation type="submission" date="2024-11" db="EMBL/GenBank/DDBJ databases">
        <title>Chromosome-level genome assembly of the freshwater bivalve Anodonta woodiana.</title>
        <authorList>
            <person name="Chen X."/>
        </authorList>
    </citation>
    <scope>NUCLEOTIDE SEQUENCE [LARGE SCALE GENOMIC DNA]</scope>
    <source>
        <strain evidence="12">MN2024</strain>
        <tissue evidence="12">Gills</tissue>
    </source>
</reference>
<dbReference type="PANTHER" id="PTHR24248:SF66">
    <property type="entry name" value="OCTOPAMINE RECEPTOR BETA-3R"/>
    <property type="match status" value="1"/>
</dbReference>
<accession>A0ABD3VNU1</accession>
<comment type="subcellular location">
    <subcellularLocation>
        <location evidence="1">Cell membrane</location>
        <topology evidence="1">Multi-pass membrane protein</topology>
    </subcellularLocation>
</comment>
<keyword evidence="4 10" id="KW-1133">Transmembrane helix</keyword>
<sequence>MYMETQTISASISNANNTRNTSFASEESNVLTLDIMLTVVKATIMVAIMVGAILGNLLVISSVIKFERLRVLTNYFIVSLAFADLLVAMLVMPFNFSITILGKWIFGRVMCDIFNSNDVLFSTASILHLCCISMDRFIAIMHPLEYESKMTSRRVTIMIVLTWVASILISYIPIHTQLYTTEEVYNDLQENPEDCSFNVNRTYAAISSSVSFWIPCTIMIFVYVKIFIEARRQETQIKSSAYFSNGHRRTNGSCLSAVDNLERRSERKRMKREHKAAKTLGIIMGAFVLCFLPFFLWYLITSMCRENCPYPTVVTGILFWTGYLNSTLNPIIYAYFNRDFRNAFRKLLKINKLQCQSSDPSGQALYANGSDVRDNVHLPLDYTWNEKEPAAPL</sequence>
<dbReference type="PRINTS" id="PR01103">
    <property type="entry name" value="ADRENERGICR"/>
</dbReference>
<evidence type="ECO:0000256" key="2">
    <source>
        <dbReference type="ARBA" id="ARBA00022475"/>
    </source>
</evidence>
<evidence type="ECO:0000313" key="12">
    <source>
        <dbReference type="EMBL" id="KAL3863271.1"/>
    </source>
</evidence>
<feature type="transmembrane region" description="Helical" evidence="10">
    <location>
        <begin position="155"/>
        <end position="174"/>
    </location>
</feature>
<protein>
    <recommendedName>
        <fullName evidence="11">G-protein coupled receptors family 1 profile domain-containing protein</fullName>
    </recommendedName>
</protein>
<dbReference type="GO" id="GO:0005886">
    <property type="term" value="C:plasma membrane"/>
    <property type="evidence" value="ECO:0007669"/>
    <property type="project" value="UniProtKB-SubCell"/>
</dbReference>
<keyword evidence="3 9" id="KW-0812">Transmembrane</keyword>
<keyword evidence="6 10" id="KW-0472">Membrane</keyword>
<dbReference type="Gene3D" id="1.20.1070.10">
    <property type="entry name" value="Rhodopsin 7-helix transmembrane proteins"/>
    <property type="match status" value="1"/>
</dbReference>
<dbReference type="InterPro" id="IPR002233">
    <property type="entry name" value="ADR_fam"/>
</dbReference>
<dbReference type="PROSITE" id="PS50262">
    <property type="entry name" value="G_PROTEIN_RECEP_F1_2"/>
    <property type="match status" value="1"/>
</dbReference>
<dbReference type="PRINTS" id="PR00237">
    <property type="entry name" value="GPCRRHODOPSN"/>
</dbReference>
<keyword evidence="5 9" id="KW-0297">G-protein coupled receptor</keyword>
<gene>
    <name evidence="12" type="ORF">ACJMK2_005036</name>
</gene>
<dbReference type="InterPro" id="IPR017452">
    <property type="entry name" value="GPCR_Rhodpsn_7TM"/>
</dbReference>
<comment type="caution">
    <text evidence="12">The sequence shown here is derived from an EMBL/GenBank/DDBJ whole genome shotgun (WGS) entry which is preliminary data.</text>
</comment>
<evidence type="ECO:0000256" key="4">
    <source>
        <dbReference type="ARBA" id="ARBA00022989"/>
    </source>
</evidence>
<feature type="transmembrane region" description="Helical" evidence="10">
    <location>
        <begin position="35"/>
        <end position="60"/>
    </location>
</feature>
<proteinExistence type="inferred from homology"/>
<dbReference type="Pfam" id="PF00001">
    <property type="entry name" value="7tm_1"/>
    <property type="match status" value="1"/>
</dbReference>
<evidence type="ECO:0000313" key="13">
    <source>
        <dbReference type="Proteomes" id="UP001634394"/>
    </source>
</evidence>
<name>A0ABD3VNU1_SINWO</name>
<dbReference type="PROSITE" id="PS00237">
    <property type="entry name" value="G_PROTEIN_RECEP_F1_1"/>
    <property type="match status" value="1"/>
</dbReference>
<feature type="transmembrane region" description="Helical" evidence="10">
    <location>
        <begin position="277"/>
        <end position="300"/>
    </location>
</feature>
<evidence type="ECO:0000256" key="8">
    <source>
        <dbReference type="ARBA" id="ARBA00023224"/>
    </source>
</evidence>
<dbReference type="SMART" id="SM01381">
    <property type="entry name" value="7TM_GPCR_Srsx"/>
    <property type="match status" value="1"/>
</dbReference>
<evidence type="ECO:0000256" key="5">
    <source>
        <dbReference type="ARBA" id="ARBA00023040"/>
    </source>
</evidence>
<dbReference type="GO" id="GO:0004930">
    <property type="term" value="F:G protein-coupled receptor activity"/>
    <property type="evidence" value="ECO:0007669"/>
    <property type="project" value="UniProtKB-KW"/>
</dbReference>
<comment type="similarity">
    <text evidence="9">Belongs to the G-protein coupled receptor 1 family.</text>
</comment>
<keyword evidence="7 9" id="KW-0675">Receptor</keyword>
<dbReference type="EMBL" id="JBJQND010000010">
    <property type="protein sequence ID" value="KAL3863271.1"/>
    <property type="molecule type" value="Genomic_DNA"/>
</dbReference>
<feature type="transmembrane region" description="Helical" evidence="10">
    <location>
        <begin position="72"/>
        <end position="94"/>
    </location>
</feature>
<evidence type="ECO:0000256" key="9">
    <source>
        <dbReference type="RuleBase" id="RU000688"/>
    </source>
</evidence>
<dbReference type="InterPro" id="IPR000276">
    <property type="entry name" value="GPCR_Rhodpsn"/>
</dbReference>
<evidence type="ECO:0000256" key="1">
    <source>
        <dbReference type="ARBA" id="ARBA00004651"/>
    </source>
</evidence>
<evidence type="ECO:0000256" key="7">
    <source>
        <dbReference type="ARBA" id="ARBA00023170"/>
    </source>
</evidence>
<dbReference type="AlphaFoldDB" id="A0ABD3VNU1"/>
<keyword evidence="2" id="KW-1003">Cell membrane</keyword>
<dbReference type="SUPFAM" id="SSF81321">
    <property type="entry name" value="Family A G protein-coupled receptor-like"/>
    <property type="match status" value="1"/>
</dbReference>
<evidence type="ECO:0000256" key="6">
    <source>
        <dbReference type="ARBA" id="ARBA00023136"/>
    </source>
</evidence>
<evidence type="ECO:0000259" key="11">
    <source>
        <dbReference type="PROSITE" id="PS50262"/>
    </source>
</evidence>
<feature type="transmembrane region" description="Helical" evidence="10">
    <location>
        <begin position="114"/>
        <end position="134"/>
    </location>
</feature>
<evidence type="ECO:0000256" key="3">
    <source>
        <dbReference type="ARBA" id="ARBA00022692"/>
    </source>
</evidence>
<keyword evidence="8 9" id="KW-0807">Transducer</keyword>
<dbReference type="PANTHER" id="PTHR24248">
    <property type="entry name" value="ADRENERGIC RECEPTOR-RELATED G-PROTEIN COUPLED RECEPTOR"/>
    <property type="match status" value="1"/>
</dbReference>
<evidence type="ECO:0000256" key="10">
    <source>
        <dbReference type="SAM" id="Phobius"/>
    </source>
</evidence>
<dbReference type="CDD" id="cd15066">
    <property type="entry name" value="7tmA_DmOct-betaAR-like"/>
    <property type="match status" value="1"/>
</dbReference>
<organism evidence="12 13">
    <name type="scientific">Sinanodonta woodiana</name>
    <name type="common">Chinese pond mussel</name>
    <name type="synonym">Anodonta woodiana</name>
    <dbReference type="NCBI Taxonomy" id="1069815"/>
    <lineage>
        <taxon>Eukaryota</taxon>
        <taxon>Metazoa</taxon>
        <taxon>Spiralia</taxon>
        <taxon>Lophotrochozoa</taxon>
        <taxon>Mollusca</taxon>
        <taxon>Bivalvia</taxon>
        <taxon>Autobranchia</taxon>
        <taxon>Heteroconchia</taxon>
        <taxon>Palaeoheterodonta</taxon>
        <taxon>Unionida</taxon>
        <taxon>Unionoidea</taxon>
        <taxon>Unionidae</taxon>
        <taxon>Unioninae</taxon>
        <taxon>Sinanodonta</taxon>
    </lineage>
</organism>
<feature type="domain" description="G-protein coupled receptors family 1 profile" evidence="11">
    <location>
        <begin position="55"/>
        <end position="333"/>
    </location>
</feature>
<feature type="transmembrane region" description="Helical" evidence="10">
    <location>
        <begin position="210"/>
        <end position="228"/>
    </location>
</feature>
<feature type="transmembrane region" description="Helical" evidence="10">
    <location>
        <begin position="312"/>
        <end position="336"/>
    </location>
</feature>
<dbReference type="Proteomes" id="UP001634394">
    <property type="component" value="Unassembled WGS sequence"/>
</dbReference>
<keyword evidence="13" id="KW-1185">Reference proteome</keyword>